<proteinExistence type="predicted"/>
<name>A0A1I3D3L7_9FIRM</name>
<organism evidence="1 2">
    <name type="scientific">Tindallia magadiensis</name>
    <dbReference type="NCBI Taxonomy" id="69895"/>
    <lineage>
        <taxon>Bacteria</taxon>
        <taxon>Bacillati</taxon>
        <taxon>Bacillota</taxon>
        <taxon>Clostridia</taxon>
        <taxon>Peptostreptococcales</taxon>
        <taxon>Tindalliaceae</taxon>
        <taxon>Tindallia</taxon>
    </lineage>
</organism>
<keyword evidence="2" id="KW-1185">Reference proteome</keyword>
<dbReference type="STRING" id="69895.SAMN05192551_103135"/>
<gene>
    <name evidence="1" type="ORF">SAMN05192551_103135</name>
</gene>
<sequence>MKSNDTVLVKIDDEQTKTRLIEPFLDSAKCAKDKICLWHQEEMKKKLIDKKYISVTEEGVFPEQIQMALINLEEFGDFEEYLSESKKKHKGSSVRHAKKSSREGYYCKPFNYSLFIPDIVEINHSKEIRCGRKMSDSYRRSIDELGGAPQNFFEFQWPKCPVHYDLWWGVFEERKGYEQGEVITGEKLLAYIRLRRNGNYALYGQILGHGDYLNKGIMYYLHFHIMEWLLTSKSSHAMDIQYLCYAGYNQGGDGLKLWKKKTLFTPAYLTIEKKNIMMQES</sequence>
<evidence type="ECO:0000313" key="1">
    <source>
        <dbReference type="EMBL" id="SFH81287.1"/>
    </source>
</evidence>
<protein>
    <submittedName>
        <fullName evidence="1">Uncharacterized protein</fullName>
    </submittedName>
</protein>
<dbReference type="OrthoDB" id="73743at2"/>
<reference evidence="2" key="1">
    <citation type="submission" date="2016-10" db="EMBL/GenBank/DDBJ databases">
        <authorList>
            <person name="Varghese N."/>
            <person name="Submissions S."/>
        </authorList>
    </citation>
    <scope>NUCLEOTIDE SEQUENCE [LARGE SCALE GENOMIC DNA]</scope>
    <source>
        <strain evidence="2">Z-7934</strain>
    </source>
</reference>
<dbReference type="RefSeq" id="WP_093371114.1">
    <property type="nucleotide sequence ID" value="NZ_FOQA01000003.1"/>
</dbReference>
<dbReference type="EMBL" id="FOQA01000003">
    <property type="protein sequence ID" value="SFH81287.1"/>
    <property type="molecule type" value="Genomic_DNA"/>
</dbReference>
<evidence type="ECO:0000313" key="2">
    <source>
        <dbReference type="Proteomes" id="UP000199287"/>
    </source>
</evidence>
<accession>A0A1I3D3L7</accession>
<dbReference type="Proteomes" id="UP000199287">
    <property type="component" value="Unassembled WGS sequence"/>
</dbReference>
<dbReference type="AlphaFoldDB" id="A0A1I3D3L7"/>